<dbReference type="InterPro" id="IPR026334">
    <property type="entry name" value="FxSxx-COOH"/>
</dbReference>
<gene>
    <name evidence="1" type="ORF">EDD30_2764</name>
</gene>
<reference evidence="1 2" key="1">
    <citation type="submission" date="2018-11" db="EMBL/GenBank/DDBJ databases">
        <title>Sequencing the genomes of 1000 actinobacteria strains.</title>
        <authorList>
            <person name="Klenk H.-P."/>
        </authorList>
    </citation>
    <scope>NUCLEOTIDE SEQUENCE [LARGE SCALE GENOMIC DNA]</scope>
    <source>
        <strain evidence="1 2">DSM 43634</strain>
    </source>
</reference>
<accession>A0A3N1GII3</accession>
<sequence>MDGRTSTTGATPEWRSAMIDVSGLSLADLAASAEADLPAESPLAHCLRRLADDLAHPGEPIAGFNSAL</sequence>
<proteinExistence type="predicted"/>
<protein>
    <submittedName>
        <fullName evidence="1">FXSXX-COOH protein</fullName>
    </submittedName>
</protein>
<dbReference type="EMBL" id="RJKL01000001">
    <property type="protein sequence ID" value="ROP29936.1"/>
    <property type="molecule type" value="Genomic_DNA"/>
</dbReference>
<dbReference type="AlphaFoldDB" id="A0A3N1GII3"/>
<comment type="caution">
    <text evidence="1">The sequence shown here is derived from an EMBL/GenBank/DDBJ whole genome shotgun (WGS) entry which is preliminary data.</text>
</comment>
<dbReference type="NCBIfam" id="TIGR04268">
    <property type="entry name" value="FxSxx-COOH"/>
    <property type="match status" value="1"/>
</dbReference>
<name>A0A3N1GII3_9ACTN</name>
<evidence type="ECO:0000313" key="1">
    <source>
        <dbReference type="EMBL" id="ROP29936.1"/>
    </source>
</evidence>
<organism evidence="1 2">
    <name type="scientific">Couchioplanes caeruleus</name>
    <dbReference type="NCBI Taxonomy" id="56438"/>
    <lineage>
        <taxon>Bacteria</taxon>
        <taxon>Bacillati</taxon>
        <taxon>Actinomycetota</taxon>
        <taxon>Actinomycetes</taxon>
        <taxon>Micromonosporales</taxon>
        <taxon>Micromonosporaceae</taxon>
        <taxon>Couchioplanes</taxon>
    </lineage>
</organism>
<evidence type="ECO:0000313" key="2">
    <source>
        <dbReference type="Proteomes" id="UP000271683"/>
    </source>
</evidence>
<dbReference type="RefSeq" id="WP_084557394.1">
    <property type="nucleotide sequence ID" value="NZ_RJKL01000001.1"/>
</dbReference>
<dbReference type="Proteomes" id="UP000271683">
    <property type="component" value="Unassembled WGS sequence"/>
</dbReference>